<protein>
    <submittedName>
        <fullName evidence="8">MFS family permease</fullName>
    </submittedName>
</protein>
<feature type="transmembrane region" description="Helical" evidence="7">
    <location>
        <begin position="148"/>
        <end position="166"/>
    </location>
</feature>
<dbReference type="Proteomes" id="UP001229209">
    <property type="component" value="Unassembled WGS sequence"/>
</dbReference>
<dbReference type="InterPro" id="IPR036259">
    <property type="entry name" value="MFS_trans_sf"/>
</dbReference>
<evidence type="ECO:0000256" key="2">
    <source>
        <dbReference type="ARBA" id="ARBA00022448"/>
    </source>
</evidence>
<accession>A0ABT9LZP2</accession>
<evidence type="ECO:0000256" key="3">
    <source>
        <dbReference type="ARBA" id="ARBA00022475"/>
    </source>
</evidence>
<dbReference type="Gene3D" id="1.20.1250.20">
    <property type="entry name" value="MFS general substrate transporter like domains"/>
    <property type="match status" value="1"/>
</dbReference>
<organism evidence="8 9">
    <name type="scientific">Alicyclobacillus tolerans</name>
    <dbReference type="NCBI Taxonomy" id="90970"/>
    <lineage>
        <taxon>Bacteria</taxon>
        <taxon>Bacillati</taxon>
        <taxon>Bacillota</taxon>
        <taxon>Bacilli</taxon>
        <taxon>Bacillales</taxon>
        <taxon>Alicyclobacillaceae</taxon>
        <taxon>Alicyclobacillus</taxon>
    </lineage>
</organism>
<comment type="subcellular location">
    <subcellularLocation>
        <location evidence="1">Cell membrane</location>
        <topology evidence="1">Multi-pass membrane protein</topology>
    </subcellularLocation>
</comment>
<evidence type="ECO:0000256" key="1">
    <source>
        <dbReference type="ARBA" id="ARBA00004651"/>
    </source>
</evidence>
<dbReference type="RefSeq" id="WP_306955570.1">
    <property type="nucleotide sequence ID" value="NZ_JAURUO010000020.1"/>
</dbReference>
<keyword evidence="6 7" id="KW-0472">Membrane</keyword>
<gene>
    <name evidence="8" type="ORF">J2S04_002713</name>
</gene>
<dbReference type="PANTHER" id="PTHR43266">
    <property type="entry name" value="MACROLIDE-EFFLUX PROTEIN"/>
    <property type="match status" value="1"/>
</dbReference>
<evidence type="ECO:0000256" key="4">
    <source>
        <dbReference type="ARBA" id="ARBA00022692"/>
    </source>
</evidence>
<keyword evidence="2" id="KW-0813">Transport</keyword>
<evidence type="ECO:0000313" key="9">
    <source>
        <dbReference type="Proteomes" id="UP001229209"/>
    </source>
</evidence>
<name>A0ABT9LZP2_9BACL</name>
<evidence type="ECO:0000313" key="8">
    <source>
        <dbReference type="EMBL" id="MDP9729739.1"/>
    </source>
</evidence>
<sequence>MKDVIYLLRSQVPYRRLLSASLISGLGDWFNSIALLSLLLHLTASGLAVSLTLAVRTLPYLVMGPIGGILADRFCRKTILLLSDFVRTFLALSFLLVHQASEVWIAYAGTFALVIFSALFSPARTAVIPQLVRTDQVAHANELEQSTGGLVMALGSALGGIVTAGFGTHVAFIINAASFLVSGLLCWSIRIPNDHLTDHTQPVPHHASKQARRDTSFGQVIRGSRLIQVVALQALLWPIGGGAINVLLSVYGYQVFNSGNVGVGVMYRSETDFVKTDGMAFKREMQFG</sequence>
<reference evidence="8 9" key="1">
    <citation type="submission" date="2023-07" db="EMBL/GenBank/DDBJ databases">
        <title>Genomic Encyclopedia of Type Strains, Phase IV (KMG-IV): sequencing the most valuable type-strain genomes for metagenomic binning, comparative biology and taxonomic classification.</title>
        <authorList>
            <person name="Goeker M."/>
        </authorList>
    </citation>
    <scope>NUCLEOTIDE SEQUENCE [LARGE SCALE GENOMIC DNA]</scope>
    <source>
        <strain evidence="8 9">DSM 25924</strain>
    </source>
</reference>
<keyword evidence="4 7" id="KW-0812">Transmembrane</keyword>
<feature type="transmembrane region" description="Helical" evidence="7">
    <location>
        <begin position="172"/>
        <end position="189"/>
    </location>
</feature>
<keyword evidence="5 7" id="KW-1133">Transmembrane helix</keyword>
<feature type="transmembrane region" description="Helical" evidence="7">
    <location>
        <begin position="79"/>
        <end position="98"/>
    </location>
</feature>
<dbReference type="SUPFAM" id="SSF103473">
    <property type="entry name" value="MFS general substrate transporter"/>
    <property type="match status" value="1"/>
</dbReference>
<keyword evidence="3" id="KW-1003">Cell membrane</keyword>
<keyword evidence="9" id="KW-1185">Reference proteome</keyword>
<proteinExistence type="predicted"/>
<dbReference type="Pfam" id="PF07690">
    <property type="entry name" value="MFS_1"/>
    <property type="match status" value="1"/>
</dbReference>
<evidence type="ECO:0000256" key="5">
    <source>
        <dbReference type="ARBA" id="ARBA00022989"/>
    </source>
</evidence>
<feature type="transmembrane region" description="Helical" evidence="7">
    <location>
        <begin position="104"/>
        <end position="127"/>
    </location>
</feature>
<dbReference type="EMBL" id="JAURUO010000020">
    <property type="protein sequence ID" value="MDP9729739.1"/>
    <property type="molecule type" value="Genomic_DNA"/>
</dbReference>
<dbReference type="CDD" id="cd06173">
    <property type="entry name" value="MFS_MefA_like"/>
    <property type="match status" value="1"/>
</dbReference>
<evidence type="ECO:0000256" key="6">
    <source>
        <dbReference type="ARBA" id="ARBA00023136"/>
    </source>
</evidence>
<dbReference type="InterPro" id="IPR011701">
    <property type="entry name" value="MFS"/>
</dbReference>
<comment type="caution">
    <text evidence="8">The sequence shown here is derived from an EMBL/GenBank/DDBJ whole genome shotgun (WGS) entry which is preliminary data.</text>
</comment>
<dbReference type="PANTHER" id="PTHR43266:SF2">
    <property type="entry name" value="MAJOR FACILITATOR SUPERFAMILY (MFS) PROFILE DOMAIN-CONTAINING PROTEIN"/>
    <property type="match status" value="1"/>
</dbReference>
<evidence type="ECO:0000256" key="7">
    <source>
        <dbReference type="SAM" id="Phobius"/>
    </source>
</evidence>